<accession>A0A5D2GUA5</accession>
<keyword evidence="2" id="KW-1185">Reference proteome</keyword>
<dbReference type="EMBL" id="CM017691">
    <property type="protein sequence ID" value="TYH21170.1"/>
    <property type="molecule type" value="Genomic_DNA"/>
</dbReference>
<protein>
    <submittedName>
        <fullName evidence="1">Uncharacterized protein</fullName>
    </submittedName>
</protein>
<proteinExistence type="predicted"/>
<dbReference type="Proteomes" id="UP000323506">
    <property type="component" value="Chromosome A04"/>
</dbReference>
<evidence type="ECO:0000313" key="1">
    <source>
        <dbReference type="EMBL" id="TYH21170.1"/>
    </source>
</evidence>
<organism evidence="1 2">
    <name type="scientific">Gossypium darwinii</name>
    <name type="common">Darwin's cotton</name>
    <name type="synonym">Gossypium barbadense var. darwinii</name>
    <dbReference type="NCBI Taxonomy" id="34276"/>
    <lineage>
        <taxon>Eukaryota</taxon>
        <taxon>Viridiplantae</taxon>
        <taxon>Streptophyta</taxon>
        <taxon>Embryophyta</taxon>
        <taxon>Tracheophyta</taxon>
        <taxon>Spermatophyta</taxon>
        <taxon>Magnoliopsida</taxon>
        <taxon>eudicotyledons</taxon>
        <taxon>Gunneridae</taxon>
        <taxon>Pentapetalae</taxon>
        <taxon>rosids</taxon>
        <taxon>malvids</taxon>
        <taxon>Malvales</taxon>
        <taxon>Malvaceae</taxon>
        <taxon>Malvoideae</taxon>
        <taxon>Gossypium</taxon>
    </lineage>
</organism>
<gene>
    <name evidence="1" type="ORF">ES288_A04G021500v1</name>
</gene>
<name>A0A5D2GUA5_GOSDA</name>
<evidence type="ECO:0000313" key="2">
    <source>
        <dbReference type="Proteomes" id="UP000323506"/>
    </source>
</evidence>
<reference evidence="1 2" key="1">
    <citation type="submission" date="2019-06" db="EMBL/GenBank/DDBJ databases">
        <title>WGS assembly of Gossypium darwinii.</title>
        <authorList>
            <person name="Chen Z.J."/>
            <person name="Sreedasyam A."/>
            <person name="Ando A."/>
            <person name="Song Q."/>
            <person name="De L."/>
            <person name="Hulse-Kemp A."/>
            <person name="Ding M."/>
            <person name="Ye W."/>
            <person name="Kirkbride R."/>
            <person name="Jenkins J."/>
            <person name="Plott C."/>
            <person name="Lovell J."/>
            <person name="Lin Y.-M."/>
            <person name="Vaughn R."/>
            <person name="Liu B."/>
            <person name="Li W."/>
            <person name="Simpson S."/>
            <person name="Scheffler B."/>
            <person name="Saski C."/>
            <person name="Grover C."/>
            <person name="Hu G."/>
            <person name="Conover J."/>
            <person name="Carlson J."/>
            <person name="Shu S."/>
            <person name="Boston L."/>
            <person name="Williams M."/>
            <person name="Peterson D."/>
            <person name="Mcgee K."/>
            <person name="Jones D."/>
            <person name="Wendel J."/>
            <person name="Stelly D."/>
            <person name="Grimwood J."/>
            <person name="Schmutz J."/>
        </authorList>
    </citation>
    <scope>NUCLEOTIDE SEQUENCE [LARGE SCALE GENOMIC DNA]</scope>
    <source>
        <strain evidence="1">1808015.09</strain>
    </source>
</reference>
<sequence length="37" mass="4320">MFISRKLMKAFNRATLAYLTFIKRIVDTILVTLLCQS</sequence>
<dbReference type="AlphaFoldDB" id="A0A5D2GUA5"/>